<keyword evidence="4 5" id="KW-0472">Membrane</keyword>
<keyword evidence="2 5" id="KW-0812">Transmembrane</keyword>
<dbReference type="EMBL" id="BAAAPO010000008">
    <property type="protein sequence ID" value="GAA1782917.1"/>
    <property type="molecule type" value="Genomic_DNA"/>
</dbReference>
<proteinExistence type="predicted"/>
<gene>
    <name evidence="7" type="ORF">GCM10009811_05460</name>
</gene>
<organism evidence="7 8">
    <name type="scientific">Nostocoides veronense</name>
    <dbReference type="NCBI Taxonomy" id="330836"/>
    <lineage>
        <taxon>Bacteria</taxon>
        <taxon>Bacillati</taxon>
        <taxon>Actinomycetota</taxon>
        <taxon>Actinomycetes</taxon>
        <taxon>Micrococcales</taxon>
        <taxon>Intrasporangiaceae</taxon>
        <taxon>Nostocoides</taxon>
    </lineage>
</organism>
<evidence type="ECO:0000313" key="7">
    <source>
        <dbReference type="EMBL" id="GAA1782917.1"/>
    </source>
</evidence>
<protein>
    <recommendedName>
        <fullName evidence="6">Methylamine utilisation protein MauE domain-containing protein</fullName>
    </recommendedName>
</protein>
<dbReference type="SUPFAM" id="SSF52833">
    <property type="entry name" value="Thioredoxin-like"/>
    <property type="match status" value="1"/>
</dbReference>
<evidence type="ECO:0000313" key="8">
    <source>
        <dbReference type="Proteomes" id="UP001499938"/>
    </source>
</evidence>
<dbReference type="Pfam" id="PF07291">
    <property type="entry name" value="MauE"/>
    <property type="match status" value="1"/>
</dbReference>
<evidence type="ECO:0000259" key="6">
    <source>
        <dbReference type="Pfam" id="PF07291"/>
    </source>
</evidence>
<feature type="domain" description="Methylamine utilisation protein MauE" evidence="6">
    <location>
        <begin position="37"/>
        <end position="163"/>
    </location>
</feature>
<evidence type="ECO:0000256" key="3">
    <source>
        <dbReference type="ARBA" id="ARBA00022989"/>
    </source>
</evidence>
<feature type="transmembrane region" description="Helical" evidence="5">
    <location>
        <begin position="147"/>
        <end position="164"/>
    </location>
</feature>
<keyword evidence="3 5" id="KW-1133">Transmembrane helix</keyword>
<comment type="subcellular location">
    <subcellularLocation>
        <location evidence="1">Membrane</location>
        <topology evidence="1">Multi-pass membrane protein</topology>
    </subcellularLocation>
</comment>
<feature type="transmembrane region" description="Helical" evidence="5">
    <location>
        <begin position="36"/>
        <end position="57"/>
    </location>
</feature>
<name>A0ABP4XLK7_9MICO</name>
<feature type="transmembrane region" description="Helical" evidence="5">
    <location>
        <begin position="184"/>
        <end position="201"/>
    </location>
</feature>
<dbReference type="Gene3D" id="3.40.30.10">
    <property type="entry name" value="Glutaredoxin"/>
    <property type="match status" value="1"/>
</dbReference>
<accession>A0ABP4XLK7</accession>
<dbReference type="InterPro" id="IPR009908">
    <property type="entry name" value="Methylamine_util_MauE"/>
</dbReference>
<sequence length="378" mass="39943">MPRGSFAGSAGHNVLMARQDRPAQARSYTFLVSSPLIVPALLIAAVLLLSAVAKLVEPQATSDAFTSLRLPSMLARTGMPRLLPWAEIALALALLLTPSPLSRIVAVLAVLLMAAYTGVIARALRFEHPVDCSCFGKLGAGRVTQRTLVRNLLLTATAVLAWLSASRTEDSVLGQLLDGSARTWGWLAMTVLTGALAWLIVDRGAEPGRHVATTPTAEAADDDEYVRLPIPFGALEEPEGNVIGLRTIAQYHAVLLAFLNESCGPCVRAQSLLAGFDEANPEIAVRSVYREYANREAIPSDVPWYVDPAGQTGAALGAMSTPSAVLLGADGFIAGGPVHGEEAFTQFLTDISEELQQAREEAAALQALQPAETDAISG</sequence>
<dbReference type="InterPro" id="IPR036249">
    <property type="entry name" value="Thioredoxin-like_sf"/>
</dbReference>
<evidence type="ECO:0000256" key="2">
    <source>
        <dbReference type="ARBA" id="ARBA00022692"/>
    </source>
</evidence>
<comment type="caution">
    <text evidence="7">The sequence shown here is derived from an EMBL/GenBank/DDBJ whole genome shotgun (WGS) entry which is preliminary data.</text>
</comment>
<keyword evidence="8" id="KW-1185">Reference proteome</keyword>
<evidence type="ECO:0000256" key="4">
    <source>
        <dbReference type="ARBA" id="ARBA00023136"/>
    </source>
</evidence>
<dbReference type="Proteomes" id="UP001499938">
    <property type="component" value="Unassembled WGS sequence"/>
</dbReference>
<evidence type="ECO:0000256" key="5">
    <source>
        <dbReference type="SAM" id="Phobius"/>
    </source>
</evidence>
<feature type="transmembrane region" description="Helical" evidence="5">
    <location>
        <begin position="104"/>
        <end position="126"/>
    </location>
</feature>
<evidence type="ECO:0000256" key="1">
    <source>
        <dbReference type="ARBA" id="ARBA00004141"/>
    </source>
</evidence>
<reference evidence="8" key="1">
    <citation type="journal article" date="2019" name="Int. J. Syst. Evol. Microbiol.">
        <title>The Global Catalogue of Microorganisms (GCM) 10K type strain sequencing project: providing services to taxonomists for standard genome sequencing and annotation.</title>
        <authorList>
            <consortium name="The Broad Institute Genomics Platform"/>
            <consortium name="The Broad Institute Genome Sequencing Center for Infectious Disease"/>
            <person name="Wu L."/>
            <person name="Ma J."/>
        </authorList>
    </citation>
    <scope>NUCLEOTIDE SEQUENCE [LARGE SCALE GENOMIC DNA]</scope>
    <source>
        <strain evidence="8">JCM 15592</strain>
    </source>
</reference>